<evidence type="ECO:0000313" key="3">
    <source>
        <dbReference type="Proteomes" id="UP000031575"/>
    </source>
</evidence>
<name>A0A0C2IB55_9PEZI</name>
<sequence>MMNGSSQATIQAQAIPRPRKRASPEELHRRRLQRAIAYRGGSGERIGRAGQWILHNFDIYISSLDTRPHSRHPDKVVPVRGLTYNGIPINDQGLIWAGEGPVPGFQDVAFWEGKHKELEEKMDDVDNRRVQPRFTPEELRVLESLEQQEGHSFRAIKIERTLRAEQSHNAVFNCLFEFGGHGRPGQWILHNEDLYHPVIDTRPQTRKPGKSIVIHDSVFDGNVRFWYKDGEIPVHYELFWDGAGQQPDFADGDYWIDKAKELGFQGGKRGLVEDGLVQPEFTPEELQVLEALERQDGHFFAEMARHRKEHPPVQQTPESQAAANRLLEAKVIVHALLCRLWESYGLAGKWALHTYDLYTPDYDIRDRHTDEDDPQRHTVLRGTEGLYYYGDSGRPLPDFDSMAYWEGKKAELETKIKDIVAGKVKHGFGPGELRRILLLEKEQDDALSLGASGPQKTDSINAWLSGASEAEPPPPPPPLRRSRSPSTGSLDRAQRDPPLRGAGSTSSRQGEADSSDRKRKRPANNDEGLPSGHGPKRSREQPPPESSTTNQHYVAKRALSSPQWIRGHSRTAGTAGAAGIAPSTLRPGPPDSDVWAKLARHLPVKRGSSWYARGEYPAAESQARHPTEAMPGVGRRLKKRGTSPSDAPVRRSARIAALPPRTYLYR</sequence>
<dbReference type="OrthoDB" id="5232189at2759"/>
<feature type="compositionally biased region" description="Polar residues" evidence="1">
    <location>
        <begin position="1"/>
        <end position="12"/>
    </location>
</feature>
<comment type="caution">
    <text evidence="2">The sequence shown here is derived from an EMBL/GenBank/DDBJ whole genome shotgun (WGS) entry which is preliminary data.</text>
</comment>
<gene>
    <name evidence="2" type="ORF">SPBR_08259</name>
</gene>
<dbReference type="Proteomes" id="UP000031575">
    <property type="component" value="Unassembled WGS sequence"/>
</dbReference>
<feature type="region of interest" description="Disordered" evidence="1">
    <location>
        <begin position="465"/>
        <end position="592"/>
    </location>
</feature>
<protein>
    <submittedName>
        <fullName evidence="2">Uncharacterized protein</fullName>
    </submittedName>
</protein>
<accession>A0A0C2IB55</accession>
<feature type="region of interest" description="Disordered" evidence="1">
    <location>
        <begin position="616"/>
        <end position="652"/>
    </location>
</feature>
<dbReference type="VEuPathDB" id="FungiDB:SPBR_08259"/>
<keyword evidence="3" id="KW-1185">Reference proteome</keyword>
<dbReference type="RefSeq" id="XP_040614491.1">
    <property type="nucleotide sequence ID" value="XM_040766497.1"/>
</dbReference>
<organism evidence="2 3">
    <name type="scientific">Sporothrix brasiliensis 5110</name>
    <dbReference type="NCBI Taxonomy" id="1398154"/>
    <lineage>
        <taxon>Eukaryota</taxon>
        <taxon>Fungi</taxon>
        <taxon>Dikarya</taxon>
        <taxon>Ascomycota</taxon>
        <taxon>Pezizomycotina</taxon>
        <taxon>Sordariomycetes</taxon>
        <taxon>Sordariomycetidae</taxon>
        <taxon>Ophiostomatales</taxon>
        <taxon>Ophiostomataceae</taxon>
        <taxon>Sporothrix</taxon>
    </lineage>
</organism>
<evidence type="ECO:0000256" key="1">
    <source>
        <dbReference type="SAM" id="MobiDB-lite"/>
    </source>
</evidence>
<dbReference type="AlphaFoldDB" id="A0A0C2IB55"/>
<feature type="compositionally biased region" description="Low complexity" evidence="1">
    <location>
        <begin position="571"/>
        <end position="581"/>
    </location>
</feature>
<dbReference type="HOGENOM" id="CLU_437532_0_0_1"/>
<dbReference type="GeneID" id="63681418"/>
<dbReference type="EMBL" id="AWTV01000011">
    <property type="protein sequence ID" value="KIH86481.1"/>
    <property type="molecule type" value="Genomic_DNA"/>
</dbReference>
<reference evidence="2 3" key="1">
    <citation type="journal article" date="2014" name="BMC Genomics">
        <title>Comparative genomics of the major fungal agents of human and animal Sporotrichosis: Sporothrix schenckii and Sporothrix brasiliensis.</title>
        <authorList>
            <person name="Teixeira M.M."/>
            <person name="de Almeida L.G."/>
            <person name="Kubitschek-Barreira P."/>
            <person name="Alves F.L."/>
            <person name="Kioshima E.S."/>
            <person name="Abadio A.K."/>
            <person name="Fernandes L."/>
            <person name="Derengowski L.S."/>
            <person name="Ferreira K.S."/>
            <person name="Souza R.C."/>
            <person name="Ruiz J.C."/>
            <person name="de Andrade N.C."/>
            <person name="Paes H.C."/>
            <person name="Nicola A.M."/>
            <person name="Albuquerque P."/>
            <person name="Gerber A.L."/>
            <person name="Martins V.P."/>
            <person name="Peconick L.D."/>
            <person name="Neto A.V."/>
            <person name="Chaucanez C.B."/>
            <person name="Silva P.A."/>
            <person name="Cunha O.L."/>
            <person name="de Oliveira F.F."/>
            <person name="dos Santos T.C."/>
            <person name="Barros A.L."/>
            <person name="Soares M.A."/>
            <person name="de Oliveira L.M."/>
            <person name="Marini M.M."/>
            <person name="Villalobos-Duno H."/>
            <person name="Cunha M.M."/>
            <person name="de Hoog S."/>
            <person name="da Silveira J.F."/>
            <person name="Henrissat B."/>
            <person name="Nino-Vega G.A."/>
            <person name="Cisalpino P.S."/>
            <person name="Mora-Montes H.M."/>
            <person name="Almeida S.R."/>
            <person name="Stajich J.E."/>
            <person name="Lopes-Bezerra L.M."/>
            <person name="Vasconcelos A.T."/>
            <person name="Felipe M.S."/>
        </authorList>
    </citation>
    <scope>NUCLEOTIDE SEQUENCE [LARGE SCALE GENOMIC DNA]</scope>
    <source>
        <strain evidence="2 3">5110</strain>
    </source>
</reference>
<feature type="region of interest" description="Disordered" evidence="1">
    <location>
        <begin position="1"/>
        <end position="28"/>
    </location>
</feature>
<proteinExistence type="predicted"/>
<evidence type="ECO:0000313" key="2">
    <source>
        <dbReference type="EMBL" id="KIH86481.1"/>
    </source>
</evidence>